<accession>A0ACB9S7S2</accession>
<organism evidence="1 2">
    <name type="scientific">Melastoma candidum</name>
    <dbReference type="NCBI Taxonomy" id="119954"/>
    <lineage>
        <taxon>Eukaryota</taxon>
        <taxon>Viridiplantae</taxon>
        <taxon>Streptophyta</taxon>
        <taxon>Embryophyta</taxon>
        <taxon>Tracheophyta</taxon>
        <taxon>Spermatophyta</taxon>
        <taxon>Magnoliopsida</taxon>
        <taxon>eudicotyledons</taxon>
        <taxon>Gunneridae</taxon>
        <taxon>Pentapetalae</taxon>
        <taxon>rosids</taxon>
        <taxon>malvids</taxon>
        <taxon>Myrtales</taxon>
        <taxon>Melastomataceae</taxon>
        <taxon>Melastomatoideae</taxon>
        <taxon>Melastomateae</taxon>
        <taxon>Melastoma</taxon>
    </lineage>
</organism>
<keyword evidence="2" id="KW-1185">Reference proteome</keyword>
<evidence type="ECO:0000313" key="2">
    <source>
        <dbReference type="Proteomes" id="UP001057402"/>
    </source>
</evidence>
<protein>
    <submittedName>
        <fullName evidence="1">Uncharacterized protein</fullName>
    </submittedName>
</protein>
<dbReference type="Proteomes" id="UP001057402">
    <property type="component" value="Chromosome 2"/>
</dbReference>
<sequence length="269" mass="30290">MEATKYRSHHFVLVHGACHGAWSWYKLKPLLESEGHRVTVLDLAGSGTSTKTIYDVRSFTEYNEPLMQRMAVLEADEKVILVGHSLGGLSLALAVDRFPEKVYVAVFLAAFLPDTVHLPSYVLDQYFALAPKEAWLDTEFTPYGEVTGKQEKILTSMFFGPKFLSLKLYQLSSREDLELAKILARPSSLFREDLCETEKYSVHGFGACKKAYIVCKEDQAIGEAYQRWMIENTGVEYVVEIPGADHMAMLSKVQQLSECLLQIAATYAQ</sequence>
<gene>
    <name evidence="1" type="ORF">MLD38_004617</name>
</gene>
<evidence type="ECO:0000313" key="1">
    <source>
        <dbReference type="EMBL" id="KAI4386708.1"/>
    </source>
</evidence>
<proteinExistence type="predicted"/>
<comment type="caution">
    <text evidence="1">The sequence shown here is derived from an EMBL/GenBank/DDBJ whole genome shotgun (WGS) entry which is preliminary data.</text>
</comment>
<name>A0ACB9S7S2_9MYRT</name>
<dbReference type="EMBL" id="CM042881">
    <property type="protein sequence ID" value="KAI4386708.1"/>
    <property type="molecule type" value="Genomic_DNA"/>
</dbReference>
<reference evidence="2" key="1">
    <citation type="journal article" date="2023" name="Front. Plant Sci.">
        <title>Chromosomal-level genome assembly of Melastoma candidum provides insights into trichome evolution.</title>
        <authorList>
            <person name="Zhong Y."/>
            <person name="Wu W."/>
            <person name="Sun C."/>
            <person name="Zou P."/>
            <person name="Liu Y."/>
            <person name="Dai S."/>
            <person name="Zhou R."/>
        </authorList>
    </citation>
    <scope>NUCLEOTIDE SEQUENCE [LARGE SCALE GENOMIC DNA]</scope>
</reference>